<protein>
    <submittedName>
        <fullName evidence="8">Threonine/homoserine efflux transporter RhtA</fullName>
    </submittedName>
</protein>
<evidence type="ECO:0000256" key="5">
    <source>
        <dbReference type="ARBA" id="ARBA00023136"/>
    </source>
</evidence>
<dbReference type="EMBL" id="OCTN01000001">
    <property type="protein sequence ID" value="SOH93308.1"/>
    <property type="molecule type" value="Genomic_DNA"/>
</dbReference>
<keyword evidence="4 6" id="KW-1133">Transmembrane helix</keyword>
<keyword evidence="9" id="KW-1185">Reference proteome</keyword>
<dbReference type="Proteomes" id="UP000220034">
    <property type="component" value="Unassembled WGS sequence"/>
</dbReference>
<dbReference type="SUPFAM" id="SSF103481">
    <property type="entry name" value="Multidrug resistance efflux transporter EmrE"/>
    <property type="match status" value="2"/>
</dbReference>
<dbReference type="InterPro" id="IPR050638">
    <property type="entry name" value="AA-Vitamin_Transporters"/>
</dbReference>
<evidence type="ECO:0000259" key="7">
    <source>
        <dbReference type="Pfam" id="PF00892"/>
    </source>
</evidence>
<gene>
    <name evidence="8" type="ORF">SAMN06273572_1011164</name>
</gene>
<dbReference type="PANTHER" id="PTHR32322">
    <property type="entry name" value="INNER MEMBRANE TRANSPORTER"/>
    <property type="match status" value="1"/>
</dbReference>
<sequence length="286" mass="30176">MDFRAILMGVSFALIWSSAFTSAKIAVVYAPPFAILSVRFLVSGLLAVGIAWALGQRAHLTRKQWIAVVLFGVLQNVMYLGGNFFAAQVIDASLAVIIASLLPLLVAGINGLRGERLGWIAMLGLFAGLAGVVLIMGTRISGGADLGGVLIIVGAVLALTMATLLVQGASSGDNIIMVVGLQMLVGSSVLFPLSLATEVWVVDWQWQLIAAWTYTTLVPGLLATIIWFELVKRIGATRAATFHFLNPFLGVAIASVVLGEALGLRDVIGVMIIMAGIFAVQMARGR</sequence>
<name>A0A2C9CPZ9_9RHOB</name>
<feature type="transmembrane region" description="Helical" evidence="6">
    <location>
        <begin position="33"/>
        <end position="54"/>
    </location>
</feature>
<feature type="transmembrane region" description="Helical" evidence="6">
    <location>
        <begin position="119"/>
        <end position="140"/>
    </location>
</feature>
<evidence type="ECO:0000256" key="1">
    <source>
        <dbReference type="ARBA" id="ARBA00004141"/>
    </source>
</evidence>
<dbReference type="InterPro" id="IPR037185">
    <property type="entry name" value="EmrE-like"/>
</dbReference>
<feature type="domain" description="EamA" evidence="7">
    <location>
        <begin position="148"/>
        <end position="280"/>
    </location>
</feature>
<comment type="similarity">
    <text evidence="2">Belongs to the EamA transporter family.</text>
</comment>
<comment type="subcellular location">
    <subcellularLocation>
        <location evidence="1">Membrane</location>
        <topology evidence="1">Multi-pass membrane protein</topology>
    </subcellularLocation>
</comment>
<evidence type="ECO:0000313" key="9">
    <source>
        <dbReference type="Proteomes" id="UP000220034"/>
    </source>
</evidence>
<keyword evidence="5 6" id="KW-0472">Membrane</keyword>
<dbReference type="OrthoDB" id="7274881at2"/>
<evidence type="ECO:0000256" key="4">
    <source>
        <dbReference type="ARBA" id="ARBA00022989"/>
    </source>
</evidence>
<feature type="transmembrane region" description="Helical" evidence="6">
    <location>
        <begin position="208"/>
        <end position="228"/>
    </location>
</feature>
<feature type="transmembrane region" description="Helical" evidence="6">
    <location>
        <begin position="66"/>
        <end position="86"/>
    </location>
</feature>
<feature type="transmembrane region" description="Helical" evidence="6">
    <location>
        <begin position="175"/>
        <end position="196"/>
    </location>
</feature>
<feature type="domain" description="EamA" evidence="7">
    <location>
        <begin position="5"/>
        <end position="136"/>
    </location>
</feature>
<evidence type="ECO:0000256" key="6">
    <source>
        <dbReference type="SAM" id="Phobius"/>
    </source>
</evidence>
<feature type="transmembrane region" description="Helical" evidence="6">
    <location>
        <begin position="264"/>
        <end position="283"/>
    </location>
</feature>
<evidence type="ECO:0000313" key="8">
    <source>
        <dbReference type="EMBL" id="SOH93308.1"/>
    </source>
</evidence>
<dbReference type="InterPro" id="IPR000620">
    <property type="entry name" value="EamA_dom"/>
</dbReference>
<accession>A0A2C9CPZ9</accession>
<dbReference type="PANTHER" id="PTHR32322:SF2">
    <property type="entry name" value="EAMA DOMAIN-CONTAINING PROTEIN"/>
    <property type="match status" value="1"/>
</dbReference>
<dbReference type="GO" id="GO:0016020">
    <property type="term" value="C:membrane"/>
    <property type="evidence" value="ECO:0007669"/>
    <property type="project" value="UniProtKB-SubCell"/>
</dbReference>
<feature type="transmembrane region" description="Helical" evidence="6">
    <location>
        <begin position="146"/>
        <end position="166"/>
    </location>
</feature>
<evidence type="ECO:0000256" key="2">
    <source>
        <dbReference type="ARBA" id="ARBA00007362"/>
    </source>
</evidence>
<evidence type="ECO:0000256" key="3">
    <source>
        <dbReference type="ARBA" id="ARBA00022692"/>
    </source>
</evidence>
<keyword evidence="3 6" id="KW-0812">Transmembrane</keyword>
<reference evidence="9" key="1">
    <citation type="submission" date="2017-09" db="EMBL/GenBank/DDBJ databases">
        <authorList>
            <person name="Varghese N."/>
            <person name="Submissions S."/>
        </authorList>
    </citation>
    <scope>NUCLEOTIDE SEQUENCE [LARGE SCALE GENOMIC DNA]</scope>
    <source>
        <strain evidence="9">C7</strain>
    </source>
</reference>
<feature type="transmembrane region" description="Helical" evidence="6">
    <location>
        <begin position="92"/>
        <end position="112"/>
    </location>
</feature>
<dbReference type="Pfam" id="PF00892">
    <property type="entry name" value="EamA"/>
    <property type="match status" value="2"/>
</dbReference>
<proteinExistence type="inferred from homology"/>
<dbReference type="RefSeq" id="WP_097928820.1">
    <property type="nucleotide sequence ID" value="NZ_OCTN01000001.1"/>
</dbReference>
<organism evidence="8 9">
    <name type="scientific">Pontivivens marinum</name>
    <dbReference type="NCBI Taxonomy" id="1690039"/>
    <lineage>
        <taxon>Bacteria</taxon>
        <taxon>Pseudomonadati</taxon>
        <taxon>Pseudomonadota</taxon>
        <taxon>Alphaproteobacteria</taxon>
        <taxon>Rhodobacterales</taxon>
        <taxon>Paracoccaceae</taxon>
        <taxon>Pontivivens</taxon>
    </lineage>
</organism>
<dbReference type="AlphaFoldDB" id="A0A2C9CPZ9"/>
<feature type="transmembrane region" description="Helical" evidence="6">
    <location>
        <begin position="240"/>
        <end position="258"/>
    </location>
</feature>